<organism evidence="2 3">
    <name type="scientific">Hyaloscypha hepaticicola</name>
    <dbReference type="NCBI Taxonomy" id="2082293"/>
    <lineage>
        <taxon>Eukaryota</taxon>
        <taxon>Fungi</taxon>
        <taxon>Dikarya</taxon>
        <taxon>Ascomycota</taxon>
        <taxon>Pezizomycotina</taxon>
        <taxon>Leotiomycetes</taxon>
        <taxon>Helotiales</taxon>
        <taxon>Hyaloscyphaceae</taxon>
        <taxon>Hyaloscypha</taxon>
    </lineage>
</organism>
<dbReference type="Proteomes" id="UP000235672">
    <property type="component" value="Unassembled WGS sequence"/>
</dbReference>
<feature type="domain" description="2EXR" evidence="1">
    <location>
        <begin position="7"/>
        <end position="85"/>
    </location>
</feature>
<reference evidence="2 3" key="1">
    <citation type="submission" date="2016-05" db="EMBL/GenBank/DDBJ databases">
        <title>A degradative enzymes factory behind the ericoid mycorrhizal symbiosis.</title>
        <authorList>
            <consortium name="DOE Joint Genome Institute"/>
            <person name="Martino E."/>
            <person name="Morin E."/>
            <person name="Grelet G."/>
            <person name="Kuo A."/>
            <person name="Kohler A."/>
            <person name="Daghino S."/>
            <person name="Barry K."/>
            <person name="Choi C."/>
            <person name="Cichocki N."/>
            <person name="Clum A."/>
            <person name="Copeland A."/>
            <person name="Hainaut M."/>
            <person name="Haridas S."/>
            <person name="Labutti K."/>
            <person name="Lindquist E."/>
            <person name="Lipzen A."/>
            <person name="Khouja H.-R."/>
            <person name="Murat C."/>
            <person name="Ohm R."/>
            <person name="Olson A."/>
            <person name="Spatafora J."/>
            <person name="Veneault-Fourrey C."/>
            <person name="Henrissat B."/>
            <person name="Grigoriev I."/>
            <person name="Martin F."/>
            <person name="Perotto S."/>
        </authorList>
    </citation>
    <scope>NUCLEOTIDE SEQUENCE [LARGE SCALE GENOMIC DNA]</scope>
    <source>
        <strain evidence="2 3">UAMH 7357</strain>
    </source>
</reference>
<dbReference type="OrthoDB" id="3555024at2759"/>
<dbReference type="InterPro" id="IPR045518">
    <property type="entry name" value="2EXR"/>
</dbReference>
<evidence type="ECO:0000259" key="1">
    <source>
        <dbReference type="Pfam" id="PF20150"/>
    </source>
</evidence>
<evidence type="ECO:0000313" key="3">
    <source>
        <dbReference type="Proteomes" id="UP000235672"/>
    </source>
</evidence>
<proteinExistence type="predicted"/>
<dbReference type="Pfam" id="PF20150">
    <property type="entry name" value="2EXR"/>
    <property type="match status" value="1"/>
</dbReference>
<dbReference type="PANTHER" id="PTHR35910:SF6">
    <property type="entry name" value="2EXR DOMAIN-CONTAINING PROTEIN"/>
    <property type="match status" value="1"/>
</dbReference>
<keyword evidence="3" id="KW-1185">Reference proteome</keyword>
<dbReference type="EMBL" id="KZ613479">
    <property type="protein sequence ID" value="PMD21940.1"/>
    <property type="molecule type" value="Genomic_DNA"/>
</dbReference>
<name>A0A2J6Q6N7_9HELO</name>
<sequence length="139" mass="16132">MSSFSTFPLFPSLPQELQNEIWKLAVEVVEPRLITFLRKKGTVPGLLHACHHSRSIAKHYKPLTYREHGKNKDWTIIINFKVDVVFLSDDMPFKVASIQVASLLNSIEKLAVSRLSHLSLFYINKGFEYNKQWLTRFQA</sequence>
<dbReference type="AlphaFoldDB" id="A0A2J6Q6N7"/>
<dbReference type="PANTHER" id="PTHR35910">
    <property type="entry name" value="2EXR DOMAIN-CONTAINING PROTEIN"/>
    <property type="match status" value="1"/>
</dbReference>
<accession>A0A2J6Q6N7</accession>
<evidence type="ECO:0000313" key="2">
    <source>
        <dbReference type="EMBL" id="PMD21940.1"/>
    </source>
</evidence>
<gene>
    <name evidence="2" type="ORF">NA56DRAFT_658425</name>
</gene>
<protein>
    <recommendedName>
        <fullName evidence="1">2EXR domain-containing protein</fullName>
    </recommendedName>
</protein>